<sequence>SCYQAPSNTLPPKLKAKMHRKPRYAGDTKFSRWSAAEVWRKACQLKCRPRHLIAFPNDEVRPKISLVLLQNGILMQLNQTGDVKRHHRPKRVNKL</sequence>
<comment type="caution">
    <text evidence="1">The sequence shown here is derived from an EMBL/GenBank/DDBJ whole genome shotgun (WGS) entry which is preliminary data.</text>
</comment>
<reference evidence="1 2" key="1">
    <citation type="journal article" date="2019" name="Sci. Rep.">
        <title>Orb-weaving spider Araneus ventricosus genome elucidates the spidroin gene catalogue.</title>
        <authorList>
            <person name="Kono N."/>
            <person name="Nakamura H."/>
            <person name="Ohtoshi R."/>
            <person name="Moran D.A.P."/>
            <person name="Shinohara A."/>
            <person name="Yoshida Y."/>
            <person name="Fujiwara M."/>
            <person name="Mori M."/>
            <person name="Tomita M."/>
            <person name="Arakawa K."/>
        </authorList>
    </citation>
    <scope>NUCLEOTIDE SEQUENCE [LARGE SCALE GENOMIC DNA]</scope>
</reference>
<keyword evidence="2" id="KW-1185">Reference proteome</keyword>
<feature type="non-terminal residue" evidence="1">
    <location>
        <position position="1"/>
    </location>
</feature>
<organism evidence="1 2">
    <name type="scientific">Araneus ventricosus</name>
    <name type="common">Orbweaver spider</name>
    <name type="synonym">Epeira ventricosa</name>
    <dbReference type="NCBI Taxonomy" id="182803"/>
    <lineage>
        <taxon>Eukaryota</taxon>
        <taxon>Metazoa</taxon>
        <taxon>Ecdysozoa</taxon>
        <taxon>Arthropoda</taxon>
        <taxon>Chelicerata</taxon>
        <taxon>Arachnida</taxon>
        <taxon>Araneae</taxon>
        <taxon>Araneomorphae</taxon>
        <taxon>Entelegynae</taxon>
        <taxon>Araneoidea</taxon>
        <taxon>Araneidae</taxon>
        <taxon>Araneus</taxon>
    </lineage>
</organism>
<dbReference type="Proteomes" id="UP000499080">
    <property type="component" value="Unassembled WGS sequence"/>
</dbReference>
<name>A0A4Y2C4A1_ARAVE</name>
<proteinExistence type="predicted"/>
<protein>
    <submittedName>
        <fullName evidence="1">Uncharacterized protein</fullName>
    </submittedName>
</protein>
<dbReference type="AlphaFoldDB" id="A0A4Y2C4A1"/>
<evidence type="ECO:0000313" key="1">
    <source>
        <dbReference type="EMBL" id="GBL98154.1"/>
    </source>
</evidence>
<accession>A0A4Y2C4A1</accession>
<dbReference type="EMBL" id="BGPR01000137">
    <property type="protein sequence ID" value="GBL98154.1"/>
    <property type="molecule type" value="Genomic_DNA"/>
</dbReference>
<gene>
    <name evidence="1" type="ORF">AVEN_268247-2_1</name>
</gene>
<evidence type="ECO:0000313" key="2">
    <source>
        <dbReference type="Proteomes" id="UP000499080"/>
    </source>
</evidence>